<feature type="region of interest" description="Disordered" evidence="1">
    <location>
        <begin position="1"/>
        <end position="51"/>
    </location>
</feature>
<evidence type="ECO:0000313" key="2">
    <source>
        <dbReference type="EMBL" id="CAB1459787.1"/>
    </source>
</evidence>
<keyword evidence="3" id="KW-1185">Reference proteome</keyword>
<organism evidence="2 3">
    <name type="scientific">Pleuronectes platessa</name>
    <name type="common">European plaice</name>
    <dbReference type="NCBI Taxonomy" id="8262"/>
    <lineage>
        <taxon>Eukaryota</taxon>
        <taxon>Metazoa</taxon>
        <taxon>Chordata</taxon>
        <taxon>Craniata</taxon>
        <taxon>Vertebrata</taxon>
        <taxon>Euteleostomi</taxon>
        <taxon>Actinopterygii</taxon>
        <taxon>Neopterygii</taxon>
        <taxon>Teleostei</taxon>
        <taxon>Neoteleostei</taxon>
        <taxon>Acanthomorphata</taxon>
        <taxon>Carangaria</taxon>
        <taxon>Pleuronectiformes</taxon>
        <taxon>Pleuronectoidei</taxon>
        <taxon>Pleuronectidae</taxon>
        <taxon>Pleuronectes</taxon>
    </lineage>
</organism>
<name>A0A9N7VUW8_PLEPL</name>
<dbReference type="AlphaFoldDB" id="A0A9N7VUW8"/>
<feature type="compositionally biased region" description="Basic residues" evidence="1">
    <location>
        <begin position="1"/>
        <end position="16"/>
    </location>
</feature>
<feature type="compositionally biased region" description="Basic and acidic residues" evidence="1">
    <location>
        <begin position="17"/>
        <end position="46"/>
    </location>
</feature>
<accession>A0A9N7VUW8</accession>
<gene>
    <name evidence="2" type="ORF">PLEPLA_LOCUS47624</name>
</gene>
<dbReference type="EMBL" id="CADEAL010004447">
    <property type="protein sequence ID" value="CAB1459787.1"/>
    <property type="molecule type" value="Genomic_DNA"/>
</dbReference>
<evidence type="ECO:0000313" key="3">
    <source>
        <dbReference type="Proteomes" id="UP001153269"/>
    </source>
</evidence>
<evidence type="ECO:0000256" key="1">
    <source>
        <dbReference type="SAM" id="MobiDB-lite"/>
    </source>
</evidence>
<reference evidence="2" key="1">
    <citation type="submission" date="2020-03" db="EMBL/GenBank/DDBJ databases">
        <authorList>
            <person name="Weist P."/>
        </authorList>
    </citation>
    <scope>NUCLEOTIDE SEQUENCE</scope>
</reference>
<comment type="caution">
    <text evidence="2">The sequence shown here is derived from an EMBL/GenBank/DDBJ whole genome shotgun (WGS) entry which is preliminary data.</text>
</comment>
<dbReference type="Proteomes" id="UP001153269">
    <property type="component" value="Unassembled WGS sequence"/>
</dbReference>
<sequence length="117" mass="13510">MERYKGRKKERRKWKREMKECEGKRRSKHSEEESKEDEGNARRVVDGELSSEDVNVRLVPLNETTANGRSSTQSFIVRMKTFKTASSLSSTLGLQPIGMLRNHTKDGQRYSCETSAR</sequence>
<protein>
    <submittedName>
        <fullName evidence="2">Uncharacterized protein</fullName>
    </submittedName>
</protein>
<proteinExistence type="predicted"/>